<dbReference type="GO" id="GO:0016787">
    <property type="term" value="F:hydrolase activity"/>
    <property type="evidence" value="ECO:0007669"/>
    <property type="project" value="UniProtKB-KW"/>
</dbReference>
<protein>
    <submittedName>
        <fullName evidence="4">Isochorismatase family protein yecD</fullName>
        <ecNumber evidence="4">3.-.-.-</ecNumber>
    </submittedName>
</protein>
<sequence length="181" mass="19987">MMKQALVIIDIQNDYFPGGKMELSQPEEALTIVKQLEKHFAEAHLPIFYIQHLNHRKGASFFEAGTIGAELHAELAVEKDALIIEKHFPNSFYQTDLEAKLRELNVEQLVITGMMTHMCVDSTTRAAAELGFQPILIGDATATRDLEVAEKKVAAADVQTAFLAALTSFAEVKPAADYLQG</sequence>
<dbReference type="Pfam" id="PF00857">
    <property type="entry name" value="Isochorismatase"/>
    <property type="match status" value="1"/>
</dbReference>
<dbReference type="InterPro" id="IPR036380">
    <property type="entry name" value="Isochorismatase-like_sf"/>
</dbReference>
<comment type="similarity">
    <text evidence="1">Belongs to the isochorismatase family.</text>
</comment>
<dbReference type="Proteomes" id="UP000254879">
    <property type="component" value="Unassembled WGS sequence"/>
</dbReference>
<organism evidence="4 5">
    <name type="scientific">Listeria grayi</name>
    <name type="common">Listeria murrayi</name>
    <dbReference type="NCBI Taxonomy" id="1641"/>
    <lineage>
        <taxon>Bacteria</taxon>
        <taxon>Bacillati</taxon>
        <taxon>Bacillota</taxon>
        <taxon>Bacilli</taxon>
        <taxon>Bacillales</taxon>
        <taxon>Listeriaceae</taxon>
        <taxon>Listeria</taxon>
    </lineage>
</organism>
<feature type="domain" description="Isochorismatase-like" evidence="3">
    <location>
        <begin position="5"/>
        <end position="155"/>
    </location>
</feature>
<keyword evidence="2 4" id="KW-0378">Hydrolase</keyword>
<evidence type="ECO:0000313" key="4">
    <source>
        <dbReference type="EMBL" id="STY45104.1"/>
    </source>
</evidence>
<evidence type="ECO:0000256" key="1">
    <source>
        <dbReference type="ARBA" id="ARBA00006336"/>
    </source>
</evidence>
<dbReference type="SUPFAM" id="SSF52499">
    <property type="entry name" value="Isochorismatase-like hydrolases"/>
    <property type="match status" value="1"/>
</dbReference>
<dbReference type="Gene3D" id="3.40.50.850">
    <property type="entry name" value="Isochorismatase-like"/>
    <property type="match status" value="1"/>
</dbReference>
<proteinExistence type="inferred from homology"/>
<dbReference type="EMBL" id="UGPG01000001">
    <property type="protein sequence ID" value="STY45104.1"/>
    <property type="molecule type" value="Genomic_DNA"/>
</dbReference>
<reference evidence="4 5" key="1">
    <citation type="submission" date="2018-06" db="EMBL/GenBank/DDBJ databases">
        <authorList>
            <consortium name="Pathogen Informatics"/>
            <person name="Doyle S."/>
        </authorList>
    </citation>
    <scope>NUCLEOTIDE SEQUENCE [LARGE SCALE GENOMIC DNA]</scope>
    <source>
        <strain evidence="5">NCTC 10815</strain>
    </source>
</reference>
<accession>A0A378MH41</accession>
<gene>
    <name evidence="4" type="primary">yecD_2</name>
    <name evidence="4" type="ORF">NCTC10815_02479</name>
</gene>
<dbReference type="InterPro" id="IPR050272">
    <property type="entry name" value="Isochorismatase-like_hydrls"/>
</dbReference>
<dbReference type="EC" id="3.-.-.-" evidence="4"/>
<dbReference type="PANTHER" id="PTHR43540">
    <property type="entry name" value="PEROXYUREIDOACRYLATE/UREIDOACRYLATE AMIDOHYDROLASE-RELATED"/>
    <property type="match status" value="1"/>
</dbReference>
<dbReference type="AlphaFoldDB" id="A0A378MH41"/>
<evidence type="ECO:0000313" key="5">
    <source>
        <dbReference type="Proteomes" id="UP000254879"/>
    </source>
</evidence>
<dbReference type="RefSeq" id="WP_003757559.1">
    <property type="nucleotide sequence ID" value="NZ_CABKNG010000002.1"/>
</dbReference>
<dbReference type="CDD" id="cd01014">
    <property type="entry name" value="nicotinamidase_related"/>
    <property type="match status" value="1"/>
</dbReference>
<name>A0A378MH41_LISGR</name>
<dbReference type="PANTHER" id="PTHR43540:SF1">
    <property type="entry name" value="ISOCHORISMATASE HYDROLASE"/>
    <property type="match status" value="1"/>
</dbReference>
<evidence type="ECO:0000259" key="3">
    <source>
        <dbReference type="Pfam" id="PF00857"/>
    </source>
</evidence>
<dbReference type="InterPro" id="IPR000868">
    <property type="entry name" value="Isochorismatase-like_dom"/>
</dbReference>
<evidence type="ECO:0000256" key="2">
    <source>
        <dbReference type="ARBA" id="ARBA00022801"/>
    </source>
</evidence>